<dbReference type="InterPro" id="IPR011010">
    <property type="entry name" value="DNA_brk_join_enz"/>
</dbReference>
<feature type="domain" description="Tyr recombinase" evidence="3">
    <location>
        <begin position="37"/>
        <end position="241"/>
    </location>
</feature>
<evidence type="ECO:0000313" key="5">
    <source>
        <dbReference type="Proteomes" id="UP001553161"/>
    </source>
</evidence>
<dbReference type="Gene3D" id="1.10.443.10">
    <property type="entry name" value="Intergrase catalytic core"/>
    <property type="match status" value="1"/>
</dbReference>
<comment type="caution">
    <text evidence="4">The sequence shown here is derived from an EMBL/GenBank/DDBJ whole genome shotgun (WGS) entry which is preliminary data.</text>
</comment>
<feature type="region of interest" description="Disordered" evidence="2">
    <location>
        <begin position="1"/>
        <end position="22"/>
    </location>
</feature>
<sequence>RAAKRAMPQPRDRTTGAWPRAGTWHPRKQMAKALPPPMKEYPTIDEAEDMISSMPGVTRLQRRNKAIVACAFLTGLRAAALLSMKLKHLDTEARMAVQDGREMHAKNGKSFTVRWFPMPESFAHCVVAWKEEISALGFGPDDALFPAGKYLTAPLGDHENIPILLTTDPITRAFQQACSGTGNHYTPHAARHCLKALGDRICTTSKALKAWSLNLGHDSLVTTETYYGKMTETDRMRILGDLTAQQGSSDDEKDLMLRYCLHELAPGTPEFKRAKALIRRREEEMESAAVVE</sequence>
<proteinExistence type="predicted"/>
<dbReference type="InterPro" id="IPR002104">
    <property type="entry name" value="Integrase_catalytic"/>
</dbReference>
<name>A0ABV3LAZ3_9RHOB</name>
<evidence type="ECO:0000256" key="2">
    <source>
        <dbReference type="SAM" id="MobiDB-lite"/>
    </source>
</evidence>
<reference evidence="4 5" key="1">
    <citation type="submission" date="2024-07" db="EMBL/GenBank/DDBJ databases">
        <authorList>
            <person name="Kang M."/>
        </authorList>
    </citation>
    <scope>NUCLEOTIDE SEQUENCE [LARGE SCALE GENOMIC DNA]</scope>
    <source>
        <strain evidence="4 5">DFM31</strain>
    </source>
</reference>
<protein>
    <submittedName>
        <fullName evidence="4">Site-specific integrase</fullName>
    </submittedName>
</protein>
<keyword evidence="1" id="KW-0233">DNA recombination</keyword>
<evidence type="ECO:0000313" key="4">
    <source>
        <dbReference type="EMBL" id="MEV8468725.1"/>
    </source>
</evidence>
<dbReference type="InterPro" id="IPR013762">
    <property type="entry name" value="Integrase-like_cat_sf"/>
</dbReference>
<organism evidence="4 5">
    <name type="scientific">Meridianimarinicoccus marinus</name>
    <dbReference type="NCBI Taxonomy" id="3231483"/>
    <lineage>
        <taxon>Bacteria</taxon>
        <taxon>Pseudomonadati</taxon>
        <taxon>Pseudomonadota</taxon>
        <taxon>Alphaproteobacteria</taxon>
        <taxon>Rhodobacterales</taxon>
        <taxon>Paracoccaceae</taxon>
        <taxon>Meridianimarinicoccus</taxon>
    </lineage>
</organism>
<dbReference type="CDD" id="cd00397">
    <property type="entry name" value="DNA_BRE_C"/>
    <property type="match status" value="1"/>
</dbReference>
<evidence type="ECO:0000256" key="1">
    <source>
        <dbReference type="ARBA" id="ARBA00023172"/>
    </source>
</evidence>
<feature type="non-terminal residue" evidence="4">
    <location>
        <position position="1"/>
    </location>
</feature>
<dbReference type="EMBL" id="JBFBVU010000038">
    <property type="protein sequence ID" value="MEV8468725.1"/>
    <property type="molecule type" value="Genomic_DNA"/>
</dbReference>
<dbReference type="Pfam" id="PF00589">
    <property type="entry name" value="Phage_integrase"/>
    <property type="match status" value="1"/>
</dbReference>
<dbReference type="SUPFAM" id="SSF56349">
    <property type="entry name" value="DNA breaking-rejoining enzymes"/>
    <property type="match status" value="1"/>
</dbReference>
<dbReference type="PROSITE" id="PS51898">
    <property type="entry name" value="TYR_RECOMBINASE"/>
    <property type="match status" value="1"/>
</dbReference>
<gene>
    <name evidence="4" type="ORF">AB0T83_18335</name>
</gene>
<evidence type="ECO:0000259" key="3">
    <source>
        <dbReference type="PROSITE" id="PS51898"/>
    </source>
</evidence>
<dbReference type="Proteomes" id="UP001553161">
    <property type="component" value="Unassembled WGS sequence"/>
</dbReference>
<accession>A0ABV3LAZ3</accession>
<keyword evidence="5" id="KW-1185">Reference proteome</keyword>